<dbReference type="OrthoDB" id="262529at2759"/>
<dbReference type="GO" id="GO:0000723">
    <property type="term" value="P:telomere maintenance"/>
    <property type="evidence" value="ECO:0007669"/>
    <property type="project" value="TreeGrafter"/>
</dbReference>
<dbReference type="GO" id="GO:0006303">
    <property type="term" value="P:double-strand break repair via nonhomologous end joining"/>
    <property type="evidence" value="ECO:0007669"/>
    <property type="project" value="TreeGrafter"/>
</dbReference>
<dbReference type="Gene3D" id="3.40.50.12650">
    <property type="match status" value="1"/>
</dbReference>
<dbReference type="PANTHER" id="PTHR23240:SF8">
    <property type="entry name" value="PROTEIN ARTEMIS"/>
    <property type="match status" value="1"/>
</dbReference>
<accession>A0A1S3JER2</accession>
<organism evidence="4 5">
    <name type="scientific">Lingula anatina</name>
    <name type="common">Brachiopod</name>
    <name type="synonym">Lingula unguis</name>
    <dbReference type="NCBI Taxonomy" id="7574"/>
    <lineage>
        <taxon>Eukaryota</taxon>
        <taxon>Metazoa</taxon>
        <taxon>Spiralia</taxon>
        <taxon>Lophotrochozoa</taxon>
        <taxon>Brachiopoda</taxon>
        <taxon>Linguliformea</taxon>
        <taxon>Lingulata</taxon>
        <taxon>Lingulida</taxon>
        <taxon>Linguloidea</taxon>
        <taxon>Lingulidae</taxon>
        <taxon>Lingula</taxon>
    </lineage>
</organism>
<name>A0A1S3JER2_LINAN</name>
<keyword evidence="2" id="KW-0378">Hydrolase</keyword>
<dbReference type="RefSeq" id="XP_013408828.1">
    <property type="nucleotide sequence ID" value="XM_013553374.1"/>
</dbReference>
<evidence type="ECO:0000313" key="4">
    <source>
        <dbReference type="Proteomes" id="UP000085678"/>
    </source>
</evidence>
<evidence type="ECO:0000256" key="3">
    <source>
        <dbReference type="ARBA" id="ARBA00022839"/>
    </source>
</evidence>
<dbReference type="GO" id="GO:0035312">
    <property type="term" value="F:5'-3' DNA exonuclease activity"/>
    <property type="evidence" value="ECO:0007669"/>
    <property type="project" value="TreeGrafter"/>
</dbReference>
<keyword evidence="3" id="KW-0269">Exonuclease</keyword>
<dbReference type="InterPro" id="IPR036866">
    <property type="entry name" value="RibonucZ/Hydroxyglut_hydro"/>
</dbReference>
<reference evidence="5" key="1">
    <citation type="submission" date="2025-08" db="UniProtKB">
        <authorList>
            <consortium name="RefSeq"/>
        </authorList>
    </citation>
    <scope>IDENTIFICATION</scope>
    <source>
        <tissue evidence="5">Gonads</tissue>
    </source>
</reference>
<dbReference type="AlphaFoldDB" id="A0A1S3JER2"/>
<dbReference type="GO" id="GO:0003684">
    <property type="term" value="F:damaged DNA binding"/>
    <property type="evidence" value="ECO:0007669"/>
    <property type="project" value="TreeGrafter"/>
</dbReference>
<proteinExistence type="predicted"/>
<keyword evidence="4" id="KW-1185">Reference proteome</keyword>
<evidence type="ECO:0000256" key="1">
    <source>
        <dbReference type="ARBA" id="ARBA00022722"/>
    </source>
</evidence>
<dbReference type="GeneID" id="106172594"/>
<evidence type="ECO:0000313" key="5">
    <source>
        <dbReference type="RefSeq" id="XP_013408828.1"/>
    </source>
</evidence>
<dbReference type="Pfam" id="PF23023">
    <property type="entry name" value="Anti-Pycsar_Apyc1"/>
    <property type="match status" value="1"/>
</dbReference>
<dbReference type="GO" id="GO:0036297">
    <property type="term" value="P:interstrand cross-link repair"/>
    <property type="evidence" value="ECO:0007669"/>
    <property type="project" value="TreeGrafter"/>
</dbReference>
<sequence>MSTFCGQMREYSRISLDRFDKENLESTAFFLSHCHTDHMVGLSYPSFHYRLNSCRDIKLYCSEVTRQILLHMQDGNYKHLDKHVVALSENNPTRLKIPNFSGKAEEVVVTLIPAAHCPGSVMFLFEGEEGTVLYTGDFRLEKGSAARIPQLNSGSRSKSIRSLYVDTTFCTPKAFHIPSRQECRDVIISVIDSWIQLSPAHMVVLRGKASLGYEYIYEEVNKEFKQKIHISERKMRMYTGVPQISKCFTTDPMGTQVHACEKQLKTVYMASFNQLIEKDIAQKQLS</sequence>
<dbReference type="PANTHER" id="PTHR23240">
    <property type="entry name" value="DNA CROSS-LINK REPAIR PROTEIN PSO2/SNM1-RELATED"/>
    <property type="match status" value="1"/>
</dbReference>
<dbReference type="Gene3D" id="3.60.15.10">
    <property type="entry name" value="Ribonuclease Z/Hydroxyacylglutathione hydrolase-like"/>
    <property type="match status" value="1"/>
</dbReference>
<dbReference type="KEGG" id="lak:106172594"/>
<dbReference type="Proteomes" id="UP000085678">
    <property type="component" value="Unplaced"/>
</dbReference>
<dbReference type="FunFam" id="3.60.15.10:FF:000018">
    <property type="entry name" value="DNA cross-link repair 1C"/>
    <property type="match status" value="1"/>
</dbReference>
<dbReference type="SUPFAM" id="SSF56281">
    <property type="entry name" value="Metallo-hydrolase/oxidoreductase"/>
    <property type="match status" value="1"/>
</dbReference>
<protein>
    <submittedName>
        <fullName evidence="5">Protein artemis</fullName>
    </submittedName>
</protein>
<keyword evidence="1" id="KW-0540">Nuclease</keyword>
<dbReference type="STRING" id="7574.A0A1S3JER2"/>
<evidence type="ECO:0000256" key="2">
    <source>
        <dbReference type="ARBA" id="ARBA00022801"/>
    </source>
</evidence>
<gene>
    <name evidence="5" type="primary">LOC106172594</name>
</gene>
<dbReference type="InParanoid" id="A0A1S3JER2"/>